<organism evidence="1 2">
    <name type="scientific">Camellia lanceoleosa</name>
    <dbReference type="NCBI Taxonomy" id="1840588"/>
    <lineage>
        <taxon>Eukaryota</taxon>
        <taxon>Viridiplantae</taxon>
        <taxon>Streptophyta</taxon>
        <taxon>Embryophyta</taxon>
        <taxon>Tracheophyta</taxon>
        <taxon>Spermatophyta</taxon>
        <taxon>Magnoliopsida</taxon>
        <taxon>eudicotyledons</taxon>
        <taxon>Gunneridae</taxon>
        <taxon>Pentapetalae</taxon>
        <taxon>asterids</taxon>
        <taxon>Ericales</taxon>
        <taxon>Theaceae</taxon>
        <taxon>Camellia</taxon>
    </lineage>
</organism>
<dbReference type="EMBL" id="CM045759">
    <property type="protein sequence ID" value="KAI8018583.1"/>
    <property type="molecule type" value="Genomic_DNA"/>
</dbReference>
<sequence>MVSSLSSFLFLVHGLLFGEIELLQSYTKPKASICVRYVFSVVPNYFQNYRIQIDSKSNSLAIPHRGSI</sequence>
<evidence type="ECO:0000313" key="1">
    <source>
        <dbReference type="EMBL" id="KAI8018583.1"/>
    </source>
</evidence>
<gene>
    <name evidence="1" type="ORF">LOK49_LG04G00692</name>
</gene>
<proteinExistence type="predicted"/>
<keyword evidence="2" id="KW-1185">Reference proteome</keyword>
<dbReference type="Proteomes" id="UP001060215">
    <property type="component" value="Chromosome 2"/>
</dbReference>
<evidence type="ECO:0000313" key="2">
    <source>
        <dbReference type="Proteomes" id="UP001060215"/>
    </source>
</evidence>
<reference evidence="1 2" key="1">
    <citation type="journal article" date="2022" name="Plant J.">
        <title>Chromosome-level genome of Camellia lanceoleosa provides a valuable resource for understanding genome evolution and self-incompatibility.</title>
        <authorList>
            <person name="Gong W."/>
            <person name="Xiao S."/>
            <person name="Wang L."/>
            <person name="Liao Z."/>
            <person name="Chang Y."/>
            <person name="Mo W."/>
            <person name="Hu G."/>
            <person name="Li W."/>
            <person name="Zhao G."/>
            <person name="Zhu H."/>
            <person name="Hu X."/>
            <person name="Ji K."/>
            <person name="Xiang X."/>
            <person name="Song Q."/>
            <person name="Yuan D."/>
            <person name="Jin S."/>
            <person name="Zhang L."/>
        </authorList>
    </citation>
    <scope>NUCLEOTIDE SEQUENCE [LARGE SCALE GENOMIC DNA]</scope>
    <source>
        <strain evidence="1">SQ_2022a</strain>
    </source>
</reference>
<protein>
    <submittedName>
        <fullName evidence="1">Uncharacterized protein</fullName>
    </submittedName>
</protein>
<comment type="caution">
    <text evidence="1">The sequence shown here is derived from an EMBL/GenBank/DDBJ whole genome shotgun (WGS) entry which is preliminary data.</text>
</comment>
<accession>A0ACC0I0T7</accession>
<name>A0ACC0I0T7_9ERIC</name>